<reference evidence="1 2" key="1">
    <citation type="submission" date="2022-06" db="EMBL/GenBank/DDBJ databases">
        <title>Roseomonas CN29.</title>
        <authorList>
            <person name="Cheng Y."/>
            <person name="He X."/>
        </authorList>
    </citation>
    <scope>NUCLEOTIDE SEQUENCE [LARGE SCALE GENOMIC DNA]</scope>
    <source>
        <strain evidence="1 2">CN29</strain>
    </source>
</reference>
<evidence type="ECO:0000313" key="2">
    <source>
        <dbReference type="Proteomes" id="UP001524642"/>
    </source>
</evidence>
<name>A0ABT1X0S3_9PROT</name>
<accession>A0ABT1X0S3</accession>
<dbReference type="Proteomes" id="UP001524642">
    <property type="component" value="Unassembled WGS sequence"/>
</dbReference>
<organism evidence="1 2">
    <name type="scientific">Roseomonas populi</name>
    <dbReference type="NCBI Taxonomy" id="3121582"/>
    <lineage>
        <taxon>Bacteria</taxon>
        <taxon>Pseudomonadati</taxon>
        <taxon>Pseudomonadota</taxon>
        <taxon>Alphaproteobacteria</taxon>
        <taxon>Acetobacterales</taxon>
        <taxon>Roseomonadaceae</taxon>
        <taxon>Roseomonas</taxon>
    </lineage>
</organism>
<sequence length="240" mass="26543">MALLVLSGCVAAPSSKPEAAAPVQAAGASDPARVAARNEVSAAMGRKDHRQAIRLIDDWMRGHPDDISFRYLEPLLYRLAGDGAGWERSRAEIQQSWQRLRDTVPPPTPPAFVIDAFPHGQDLVSVHQCYETAGRFGVMYEFLIVARDNRLTSYFTVEHSSIGNQIMRELGQQEPVYSVDYFRPGMHATVAMLNREPTYEEARQRVLAFLADPKPLSASTIGRPGLASVHCEVARRASRG</sequence>
<dbReference type="EMBL" id="JANJOU010000003">
    <property type="protein sequence ID" value="MCR0981705.1"/>
    <property type="molecule type" value="Genomic_DNA"/>
</dbReference>
<proteinExistence type="predicted"/>
<protein>
    <recommendedName>
        <fullName evidence="3">Lipoprotein</fullName>
    </recommendedName>
</protein>
<keyword evidence="2" id="KW-1185">Reference proteome</keyword>
<evidence type="ECO:0008006" key="3">
    <source>
        <dbReference type="Google" id="ProtNLM"/>
    </source>
</evidence>
<gene>
    <name evidence="1" type="ORF">NRP21_06560</name>
</gene>
<dbReference type="RefSeq" id="WP_257715368.1">
    <property type="nucleotide sequence ID" value="NZ_JANJOU010000003.1"/>
</dbReference>
<comment type="caution">
    <text evidence="1">The sequence shown here is derived from an EMBL/GenBank/DDBJ whole genome shotgun (WGS) entry which is preliminary data.</text>
</comment>
<evidence type="ECO:0000313" key="1">
    <source>
        <dbReference type="EMBL" id="MCR0981705.1"/>
    </source>
</evidence>